<gene>
    <name evidence="4" type="ORF">FB567DRAFT_508316</name>
</gene>
<dbReference type="InterPro" id="IPR002347">
    <property type="entry name" value="SDR_fam"/>
</dbReference>
<keyword evidence="2" id="KW-0521">NADP</keyword>
<evidence type="ECO:0000313" key="4">
    <source>
        <dbReference type="EMBL" id="KAH7068619.1"/>
    </source>
</evidence>
<dbReference type="SUPFAM" id="SSF51735">
    <property type="entry name" value="NAD(P)-binding Rossmann-fold domains"/>
    <property type="match status" value="1"/>
</dbReference>
<keyword evidence="5" id="KW-1185">Reference proteome</keyword>
<dbReference type="InterPro" id="IPR036291">
    <property type="entry name" value="NAD(P)-bd_dom_sf"/>
</dbReference>
<dbReference type="OrthoDB" id="5840532at2759"/>
<dbReference type="PANTHER" id="PTHR42760:SF115">
    <property type="entry name" value="3-OXOACYL-[ACYL-CARRIER-PROTEIN] REDUCTASE FABG"/>
    <property type="match status" value="1"/>
</dbReference>
<dbReference type="GO" id="GO:0016616">
    <property type="term" value="F:oxidoreductase activity, acting on the CH-OH group of donors, NAD or NADP as acceptor"/>
    <property type="evidence" value="ECO:0007669"/>
    <property type="project" value="TreeGrafter"/>
</dbReference>
<dbReference type="Gene3D" id="3.40.50.720">
    <property type="entry name" value="NAD(P)-binding Rossmann-like Domain"/>
    <property type="match status" value="1"/>
</dbReference>
<reference evidence="4" key="1">
    <citation type="journal article" date="2021" name="Nat. Commun.">
        <title>Genetic determinants of endophytism in the Arabidopsis root mycobiome.</title>
        <authorList>
            <person name="Mesny F."/>
            <person name="Miyauchi S."/>
            <person name="Thiergart T."/>
            <person name="Pickel B."/>
            <person name="Atanasova L."/>
            <person name="Karlsson M."/>
            <person name="Huettel B."/>
            <person name="Barry K.W."/>
            <person name="Haridas S."/>
            <person name="Chen C."/>
            <person name="Bauer D."/>
            <person name="Andreopoulos W."/>
            <person name="Pangilinan J."/>
            <person name="LaButti K."/>
            <person name="Riley R."/>
            <person name="Lipzen A."/>
            <person name="Clum A."/>
            <person name="Drula E."/>
            <person name="Henrissat B."/>
            <person name="Kohler A."/>
            <person name="Grigoriev I.V."/>
            <person name="Martin F.M."/>
            <person name="Hacquard S."/>
        </authorList>
    </citation>
    <scope>NUCLEOTIDE SEQUENCE</scope>
    <source>
        <strain evidence="4">MPI-SDFR-AT-0120</strain>
    </source>
</reference>
<evidence type="ECO:0000256" key="2">
    <source>
        <dbReference type="ARBA" id="ARBA00022857"/>
    </source>
</evidence>
<organism evidence="4 5">
    <name type="scientific">Paraphoma chrysanthemicola</name>
    <dbReference type="NCBI Taxonomy" id="798071"/>
    <lineage>
        <taxon>Eukaryota</taxon>
        <taxon>Fungi</taxon>
        <taxon>Dikarya</taxon>
        <taxon>Ascomycota</taxon>
        <taxon>Pezizomycotina</taxon>
        <taxon>Dothideomycetes</taxon>
        <taxon>Pleosporomycetidae</taxon>
        <taxon>Pleosporales</taxon>
        <taxon>Pleosporineae</taxon>
        <taxon>Phaeosphaeriaceae</taxon>
        <taxon>Paraphoma</taxon>
    </lineage>
</organism>
<evidence type="ECO:0000256" key="3">
    <source>
        <dbReference type="ARBA" id="ARBA00023002"/>
    </source>
</evidence>
<dbReference type="EMBL" id="JAGMVJ010000031">
    <property type="protein sequence ID" value="KAH7068619.1"/>
    <property type="molecule type" value="Genomic_DNA"/>
</dbReference>
<dbReference type="FunFam" id="3.40.50.720:FF:000084">
    <property type="entry name" value="Short-chain dehydrogenase reductase"/>
    <property type="match status" value="1"/>
</dbReference>
<dbReference type="Proteomes" id="UP000813461">
    <property type="component" value="Unassembled WGS sequence"/>
</dbReference>
<accession>A0A8K0QRU9</accession>
<evidence type="ECO:0000256" key="1">
    <source>
        <dbReference type="ARBA" id="ARBA00006484"/>
    </source>
</evidence>
<protein>
    <submittedName>
        <fullName evidence="4">Short chain dehydrogenase/ reductase</fullName>
    </submittedName>
</protein>
<dbReference type="Pfam" id="PF13561">
    <property type="entry name" value="adh_short_C2"/>
    <property type="match status" value="1"/>
</dbReference>
<dbReference type="PRINTS" id="PR00080">
    <property type="entry name" value="SDRFAMILY"/>
</dbReference>
<proteinExistence type="inferred from homology"/>
<comment type="similarity">
    <text evidence="1">Belongs to the short-chain dehydrogenases/reductases (SDR) family.</text>
</comment>
<evidence type="ECO:0000313" key="5">
    <source>
        <dbReference type="Proteomes" id="UP000813461"/>
    </source>
</evidence>
<name>A0A8K0QRU9_9PLEO</name>
<dbReference type="AlphaFoldDB" id="A0A8K0QRU9"/>
<dbReference type="PRINTS" id="PR00081">
    <property type="entry name" value="GDHRDH"/>
</dbReference>
<dbReference type="CDD" id="cd05233">
    <property type="entry name" value="SDR_c"/>
    <property type="match status" value="1"/>
</dbReference>
<sequence length="269" mass="28394">MSADFFDTSARLVRGVALVTGAGSGIGRATSLALARHGAQKLALLDINEGALQETEDIVLAATKTTNNQIETLKVHVDVSNESSIIEAMQKVIKSFGRIDIAVNNAGIGGPVAPSTEVSIDAYRAVIDVNMIGLWVCQREEIKHMLCQDIIQGSRGVIVNMSSIYGLTSPSASTPASAYNASKHGVIAITKNDANYYARNSIRINAVCPGYVSTGAVEAVVPDDSIMRKEIDKVPMGRLAYPSEVGEAIVFLASPMSSFVHGTSLVIDG</sequence>
<keyword evidence="3" id="KW-0560">Oxidoreductase</keyword>
<dbReference type="PANTHER" id="PTHR42760">
    <property type="entry name" value="SHORT-CHAIN DEHYDROGENASES/REDUCTASES FAMILY MEMBER"/>
    <property type="match status" value="1"/>
</dbReference>
<comment type="caution">
    <text evidence="4">The sequence shown here is derived from an EMBL/GenBank/DDBJ whole genome shotgun (WGS) entry which is preliminary data.</text>
</comment>